<comment type="caution">
    <text evidence="2">The sequence shown here is derived from an EMBL/GenBank/DDBJ whole genome shotgun (WGS) entry which is preliminary data.</text>
</comment>
<evidence type="ECO:0000256" key="1">
    <source>
        <dbReference type="SAM" id="MobiDB-lite"/>
    </source>
</evidence>
<dbReference type="AlphaFoldDB" id="A0A9D4X968"/>
<dbReference type="Gramene" id="Psat04G0114600-T1">
    <property type="protein sequence ID" value="KAI5415992.1"/>
    <property type="gene ID" value="KIW84_041146"/>
</dbReference>
<feature type="compositionally biased region" description="Low complexity" evidence="1">
    <location>
        <begin position="107"/>
        <end position="124"/>
    </location>
</feature>
<dbReference type="InterPro" id="IPR001969">
    <property type="entry name" value="Aspartic_peptidase_AS"/>
</dbReference>
<accession>A0A9D4X968</accession>
<keyword evidence="3" id="KW-1185">Reference proteome</keyword>
<dbReference type="Proteomes" id="UP001058974">
    <property type="component" value="Chromosome 4"/>
</dbReference>
<evidence type="ECO:0008006" key="4">
    <source>
        <dbReference type="Google" id="ProtNLM"/>
    </source>
</evidence>
<dbReference type="PROSITE" id="PS00141">
    <property type="entry name" value="ASP_PROTEASE"/>
    <property type="match status" value="1"/>
</dbReference>
<reference evidence="2 3" key="1">
    <citation type="journal article" date="2022" name="Nat. Genet.">
        <title>Improved pea reference genome and pan-genome highlight genomic features and evolutionary characteristics.</title>
        <authorList>
            <person name="Yang T."/>
            <person name="Liu R."/>
            <person name="Luo Y."/>
            <person name="Hu S."/>
            <person name="Wang D."/>
            <person name="Wang C."/>
            <person name="Pandey M.K."/>
            <person name="Ge S."/>
            <person name="Xu Q."/>
            <person name="Li N."/>
            <person name="Li G."/>
            <person name="Huang Y."/>
            <person name="Saxena R.K."/>
            <person name="Ji Y."/>
            <person name="Li M."/>
            <person name="Yan X."/>
            <person name="He Y."/>
            <person name="Liu Y."/>
            <person name="Wang X."/>
            <person name="Xiang C."/>
            <person name="Varshney R.K."/>
            <person name="Ding H."/>
            <person name="Gao S."/>
            <person name="Zong X."/>
        </authorList>
    </citation>
    <scope>NUCLEOTIDE SEQUENCE [LARGE SCALE GENOMIC DNA]</scope>
    <source>
        <strain evidence="2 3">cv. Zhongwan 6</strain>
    </source>
</reference>
<dbReference type="CDD" id="cd00303">
    <property type="entry name" value="retropepsin_like"/>
    <property type="match status" value="1"/>
</dbReference>
<dbReference type="PANTHER" id="PTHR32108">
    <property type="entry name" value="DNA-DIRECTED RNA POLYMERASE SUBUNIT ALPHA"/>
    <property type="match status" value="1"/>
</dbReference>
<dbReference type="GO" id="GO:0006508">
    <property type="term" value="P:proteolysis"/>
    <property type="evidence" value="ECO:0007669"/>
    <property type="project" value="InterPro"/>
</dbReference>
<protein>
    <recommendedName>
        <fullName evidence="4">Gag-pro-like protein</fullName>
    </recommendedName>
</protein>
<evidence type="ECO:0000313" key="2">
    <source>
        <dbReference type="EMBL" id="KAI5415992.1"/>
    </source>
</evidence>
<name>A0A9D4X968_PEA</name>
<dbReference type="PANTHER" id="PTHR32108:SF9">
    <property type="entry name" value="REVERSE TRANSCRIPTASE RNASE H-LIKE DOMAIN-CONTAINING PROTEIN"/>
    <property type="match status" value="1"/>
</dbReference>
<dbReference type="EMBL" id="JAMSHJ010000004">
    <property type="protein sequence ID" value="KAI5415992.1"/>
    <property type="molecule type" value="Genomic_DNA"/>
</dbReference>
<proteinExistence type="predicted"/>
<evidence type="ECO:0000313" key="3">
    <source>
        <dbReference type="Proteomes" id="UP001058974"/>
    </source>
</evidence>
<feature type="region of interest" description="Disordered" evidence="1">
    <location>
        <begin position="107"/>
        <end position="128"/>
    </location>
</feature>
<organism evidence="2 3">
    <name type="scientific">Pisum sativum</name>
    <name type="common">Garden pea</name>
    <name type="synonym">Lathyrus oleraceus</name>
    <dbReference type="NCBI Taxonomy" id="3888"/>
    <lineage>
        <taxon>Eukaryota</taxon>
        <taxon>Viridiplantae</taxon>
        <taxon>Streptophyta</taxon>
        <taxon>Embryophyta</taxon>
        <taxon>Tracheophyta</taxon>
        <taxon>Spermatophyta</taxon>
        <taxon>Magnoliopsida</taxon>
        <taxon>eudicotyledons</taxon>
        <taxon>Gunneridae</taxon>
        <taxon>Pentapetalae</taxon>
        <taxon>rosids</taxon>
        <taxon>fabids</taxon>
        <taxon>Fabales</taxon>
        <taxon>Fabaceae</taxon>
        <taxon>Papilionoideae</taxon>
        <taxon>50 kb inversion clade</taxon>
        <taxon>NPAAA clade</taxon>
        <taxon>Hologalegina</taxon>
        <taxon>IRL clade</taxon>
        <taxon>Fabeae</taxon>
        <taxon>Lathyrus</taxon>
    </lineage>
</organism>
<feature type="region of interest" description="Disordered" evidence="1">
    <location>
        <begin position="39"/>
        <end position="78"/>
    </location>
</feature>
<gene>
    <name evidence="2" type="ORF">KIW84_041146</name>
</gene>
<sequence length="587" mass="64421">MDTVKPMFYERMVSSVSASFSDLVAVGIEVELGLKNGKMMTTSETSGSNAKKFPGGFQRKKEGDTNAVSTSQRRTVTPNFNQSQALVYQPAQQAPIYQQAPAPLAYQQPRAQAPRPQNPPNQNRVQRGRVPFASIPMTYTELYPSLLQRGLVTPRPLGPPPNPLPPWYNPDAHCPFHGGAPGHDLEGCYALKHIVRDLVQKKILSFRDVGPNVKSNPLPAHGDVNAVEDVSDVCIIKNVEDVRTPLLALHARLVGARLIDTCHDNCEECAVHPRGCKVVRINIQNLMDQGVLQICGPTTNEEVSVIEPVFNIPEPFEVTYHRRDVVHPSPVVVCMPTPFPFESTKAVLWKYDITVVDGVVDGKPKAAESKKGLENVDTDITNIAGTSRMTRNGRIYTPNFNKNPQEPTREAANINPTPEHGGAQPAMQTDEASEFLRIIKKSDYKIVDQLHQTPSKISILSLLLNSEAHREALLKVLAQAHVIQDITVGQFDGVVANITACSTLSFSNEELPKEGKNHNRALHVSIKCQEDALARVLVDTGSSLNVLPKRALAKLSYQGSELKPSALVVKTFDGSRRTVVGEVELPI</sequence>
<feature type="compositionally biased region" description="Polar residues" evidence="1">
    <location>
        <begin position="39"/>
        <end position="49"/>
    </location>
</feature>
<dbReference type="GO" id="GO:0004190">
    <property type="term" value="F:aspartic-type endopeptidase activity"/>
    <property type="evidence" value="ECO:0007669"/>
    <property type="project" value="InterPro"/>
</dbReference>
<feature type="compositionally biased region" description="Polar residues" evidence="1">
    <location>
        <begin position="66"/>
        <end position="78"/>
    </location>
</feature>